<evidence type="ECO:0000256" key="5">
    <source>
        <dbReference type="ARBA" id="ARBA00022617"/>
    </source>
</evidence>
<dbReference type="GO" id="GO:0020037">
    <property type="term" value="F:heme binding"/>
    <property type="evidence" value="ECO:0007669"/>
    <property type="project" value="InterPro"/>
</dbReference>
<gene>
    <name evidence="15" type="primary">CYP92B50</name>
</gene>
<evidence type="ECO:0000256" key="10">
    <source>
        <dbReference type="ARBA" id="ARBA00023004"/>
    </source>
</evidence>
<dbReference type="GO" id="GO:0004497">
    <property type="term" value="F:monooxygenase activity"/>
    <property type="evidence" value="ECO:0007669"/>
    <property type="project" value="UniProtKB-KW"/>
</dbReference>
<dbReference type="GO" id="GO:0016020">
    <property type="term" value="C:membrane"/>
    <property type="evidence" value="ECO:0007669"/>
    <property type="project" value="UniProtKB-SubCell"/>
</dbReference>
<dbReference type="PANTHER" id="PTHR47944:SF5">
    <property type="entry name" value="CYTOCHROME P450 71A1-LIKE"/>
    <property type="match status" value="1"/>
</dbReference>
<dbReference type="InterPro" id="IPR002401">
    <property type="entry name" value="Cyt_P450_E_grp-I"/>
</dbReference>
<comment type="pathway">
    <text evidence="3">Alkaloid biosynthesis.</text>
</comment>
<proteinExistence type="evidence at transcript level"/>
<evidence type="ECO:0000256" key="8">
    <source>
        <dbReference type="ARBA" id="ARBA00022989"/>
    </source>
</evidence>
<evidence type="ECO:0000256" key="6">
    <source>
        <dbReference type="ARBA" id="ARBA00022692"/>
    </source>
</evidence>
<sequence length="516" mass="59302">MEITWDISTVTLLAAAVIIISKLTTDYLRPKRKSPPGPKPWPIIGNLNLLGNTPHQALHQLSRTYGTIMQLKFGSFPVVIASSPEMAKQFLKTYDHVFCSRPATAAGKYTSYNYSDMTWAPYGPYWRQARRIYVNEIFNARRLGSSEYIRVEERRAFISRLFAASGKPVVLKEHLSHYTLSSISRMVMGNKYFTQSESDSGDQGSIITFKEFHAMMDEWFLLNGVFNTGDWIPWLSFLDFQGYVKRMKALYKKWDRFHNHVISDHKSRRQQSEESFDKDMVDVLLQHAEDPNLEIRLTSDCVKGLMQDLLNGGTDTSATTVEWAIHEVLRQPRIIEKARKELDRVIGREKWVEEEDLSKLPYIDAIIKESLRLHPLATLLAPHFSIEDCEVSGYHIPRGTTILINTWSIGRDPNSWDEPEEFRPERFLLEKSDIDLAGRSFELLPFGSGRRKCPGYSLGTKMIRSTLANLLHGFDIKLPGDMKPEDICMEELYGLTTHPKVPLALVMDPRLPLHLY</sequence>
<evidence type="ECO:0000256" key="3">
    <source>
        <dbReference type="ARBA" id="ARBA00004913"/>
    </source>
</evidence>
<evidence type="ECO:0000256" key="2">
    <source>
        <dbReference type="ARBA" id="ARBA00004167"/>
    </source>
</evidence>
<feature type="binding site" description="axial binding residue" evidence="13">
    <location>
        <position position="453"/>
    </location>
    <ligand>
        <name>heme</name>
        <dbReference type="ChEBI" id="CHEBI:30413"/>
    </ligand>
    <ligandPart>
        <name>Fe</name>
        <dbReference type="ChEBI" id="CHEBI:18248"/>
    </ligandPart>
</feature>
<comment type="subcellular location">
    <subcellularLocation>
        <location evidence="2">Membrane</location>
        <topology evidence="2">Single-pass membrane protein</topology>
    </subcellularLocation>
</comment>
<dbReference type="PANTHER" id="PTHR47944">
    <property type="entry name" value="CYTOCHROME P450 98A9"/>
    <property type="match status" value="1"/>
</dbReference>
<evidence type="ECO:0000256" key="13">
    <source>
        <dbReference type="PIRSR" id="PIRSR602401-1"/>
    </source>
</evidence>
<keyword evidence="8" id="KW-1133">Transmembrane helix</keyword>
<keyword evidence="12" id="KW-0472">Membrane</keyword>
<dbReference type="InterPro" id="IPR017972">
    <property type="entry name" value="Cyt_P450_CS"/>
</dbReference>
<keyword evidence="9 14" id="KW-0560">Oxidoreductase</keyword>
<dbReference type="PRINTS" id="PR00463">
    <property type="entry name" value="EP450I"/>
</dbReference>
<dbReference type="CDD" id="cd20618">
    <property type="entry name" value="CYP71_clan"/>
    <property type="match status" value="1"/>
</dbReference>
<evidence type="ECO:0000256" key="11">
    <source>
        <dbReference type="ARBA" id="ARBA00023033"/>
    </source>
</evidence>
<dbReference type="PRINTS" id="PR00385">
    <property type="entry name" value="P450"/>
</dbReference>
<keyword evidence="6" id="KW-0812">Transmembrane</keyword>
<evidence type="ECO:0000256" key="12">
    <source>
        <dbReference type="ARBA" id="ARBA00023136"/>
    </source>
</evidence>
<dbReference type="Gene3D" id="1.10.630.10">
    <property type="entry name" value="Cytochrome P450"/>
    <property type="match status" value="1"/>
</dbReference>
<accession>A0A7L7RB43</accession>
<comment type="similarity">
    <text evidence="4 14">Belongs to the cytochrome P450 family.</text>
</comment>
<evidence type="ECO:0000256" key="4">
    <source>
        <dbReference type="ARBA" id="ARBA00010617"/>
    </source>
</evidence>
<dbReference type="PROSITE" id="PS00086">
    <property type="entry name" value="CYTOCHROME_P450"/>
    <property type="match status" value="1"/>
</dbReference>
<keyword evidence="10 13" id="KW-0408">Iron</keyword>
<dbReference type="GO" id="GO:0005506">
    <property type="term" value="F:iron ion binding"/>
    <property type="evidence" value="ECO:0007669"/>
    <property type="project" value="InterPro"/>
</dbReference>
<reference evidence="15" key="1">
    <citation type="journal article" date="2020" name="Genome">
        <title>Transcriptome-wide identification and characterization of cytochrome P450s from Nothapodytes nimmoniana and their phylogenomic analysis revealed candidate cytochrome P450s involved in camptothecin biosynthetic pathway.</title>
        <authorList>
            <person name="Godbole R.C."/>
            <person name="Pable A.A."/>
            <person name="Barvkar V.T."/>
        </authorList>
    </citation>
    <scope>NUCLEOTIDE SEQUENCE</scope>
</reference>
<evidence type="ECO:0000256" key="14">
    <source>
        <dbReference type="RuleBase" id="RU000461"/>
    </source>
</evidence>
<dbReference type="InterPro" id="IPR036396">
    <property type="entry name" value="Cyt_P450_sf"/>
</dbReference>
<dbReference type="AlphaFoldDB" id="A0A7L7RB43"/>
<dbReference type="EMBL" id="MN168788">
    <property type="protein sequence ID" value="QNS29942.1"/>
    <property type="molecule type" value="mRNA"/>
</dbReference>
<evidence type="ECO:0000313" key="15">
    <source>
        <dbReference type="EMBL" id="QNS29942.1"/>
    </source>
</evidence>
<comment type="cofactor">
    <cofactor evidence="1 13">
        <name>heme</name>
        <dbReference type="ChEBI" id="CHEBI:30413"/>
    </cofactor>
</comment>
<evidence type="ECO:0000256" key="1">
    <source>
        <dbReference type="ARBA" id="ARBA00001971"/>
    </source>
</evidence>
<keyword evidence="5 13" id="KW-0349">Heme</keyword>
<name>A0A7L7RB43_NOTNI</name>
<dbReference type="InterPro" id="IPR001128">
    <property type="entry name" value="Cyt_P450"/>
</dbReference>
<dbReference type="FunFam" id="1.10.630.10:FF:000097">
    <property type="entry name" value="Cytochrome P-450 19"/>
    <property type="match status" value="1"/>
</dbReference>
<protein>
    <submittedName>
        <fullName evidence="15">Cytochrome P450</fullName>
    </submittedName>
</protein>
<evidence type="ECO:0000256" key="9">
    <source>
        <dbReference type="ARBA" id="ARBA00023002"/>
    </source>
</evidence>
<keyword evidence="7 13" id="KW-0479">Metal-binding</keyword>
<dbReference type="Pfam" id="PF00067">
    <property type="entry name" value="p450"/>
    <property type="match status" value="1"/>
</dbReference>
<dbReference type="GO" id="GO:0016705">
    <property type="term" value="F:oxidoreductase activity, acting on paired donors, with incorporation or reduction of molecular oxygen"/>
    <property type="evidence" value="ECO:0007669"/>
    <property type="project" value="InterPro"/>
</dbReference>
<evidence type="ECO:0000256" key="7">
    <source>
        <dbReference type="ARBA" id="ARBA00022723"/>
    </source>
</evidence>
<keyword evidence="11 14" id="KW-0503">Monooxygenase</keyword>
<organism evidence="15">
    <name type="scientific">Nothapodytes nimmoniana</name>
    <name type="common">Nothapodytes foetida</name>
    <dbReference type="NCBI Taxonomy" id="159386"/>
    <lineage>
        <taxon>Eukaryota</taxon>
        <taxon>Viridiplantae</taxon>
        <taxon>Streptophyta</taxon>
        <taxon>Embryophyta</taxon>
        <taxon>Tracheophyta</taxon>
        <taxon>Spermatophyta</taxon>
        <taxon>Magnoliopsida</taxon>
        <taxon>eudicotyledons</taxon>
        <taxon>Gunneridae</taxon>
        <taxon>Pentapetalae</taxon>
        <taxon>asterids</taxon>
        <taxon>lamiids</taxon>
        <taxon>Icacinales</taxon>
        <taxon>Icacinaceae</taxon>
        <taxon>Nothapodytes</taxon>
    </lineage>
</organism>
<dbReference type="SUPFAM" id="SSF48264">
    <property type="entry name" value="Cytochrome P450"/>
    <property type="match status" value="1"/>
</dbReference>